<organism evidence="5 6">
    <name type="scientific">Pomacea canaliculata</name>
    <name type="common">Golden apple snail</name>
    <dbReference type="NCBI Taxonomy" id="400727"/>
    <lineage>
        <taxon>Eukaryota</taxon>
        <taxon>Metazoa</taxon>
        <taxon>Spiralia</taxon>
        <taxon>Lophotrochozoa</taxon>
        <taxon>Mollusca</taxon>
        <taxon>Gastropoda</taxon>
        <taxon>Caenogastropoda</taxon>
        <taxon>Architaenioglossa</taxon>
        <taxon>Ampullarioidea</taxon>
        <taxon>Ampullariidae</taxon>
        <taxon>Pomacea</taxon>
    </lineage>
</organism>
<dbReference type="InterPro" id="IPR027417">
    <property type="entry name" value="P-loop_NTPase"/>
</dbReference>
<dbReference type="Gene3D" id="3.40.50.300">
    <property type="entry name" value="P-loop containing nucleotide triphosphate hydrolases"/>
    <property type="match status" value="1"/>
</dbReference>
<dbReference type="PANTHER" id="PTHR45704">
    <property type="entry name" value="RAS-LIKE FAMILY MEMBER 11"/>
    <property type="match status" value="1"/>
</dbReference>
<feature type="compositionally biased region" description="Acidic residues" evidence="4">
    <location>
        <begin position="212"/>
        <end position="222"/>
    </location>
</feature>
<dbReference type="STRING" id="400727.A0A2T7P5C4"/>
<feature type="region of interest" description="Disordered" evidence="4">
    <location>
        <begin position="204"/>
        <end position="249"/>
    </location>
</feature>
<dbReference type="InterPro" id="IPR051065">
    <property type="entry name" value="Ras-related_GTPase"/>
</dbReference>
<sequence>MMLEQTSEEKKKDFQDNNHCFSSDDEELRMGRALTVRFLTRRFIGDYDPNLDCNNWNREDLHLHAGDRRRHRGLRGPGHGNTDRCSLNECLRLKFLINSYGKRNRKLSVALPETALSSNPVALVGNQNDRSLDRMIPMTEGWRAGAQLGCVAFYEISVRECCDSVHTIFEDLYTCYKRPKKFRAVYPRRAVSVCSFDTINSSDNGGASGTNDDSEAAAEDDGERIKVGEAVTSVNPDTRCQEEGSVTVH</sequence>
<dbReference type="OrthoDB" id="18798at2759"/>
<accession>A0A2T7P5C4</accession>
<dbReference type="AlphaFoldDB" id="A0A2T7P5C4"/>
<dbReference type="Proteomes" id="UP000245119">
    <property type="component" value="Linkage Group LG6"/>
</dbReference>
<evidence type="ECO:0000256" key="4">
    <source>
        <dbReference type="SAM" id="MobiDB-lite"/>
    </source>
</evidence>
<comment type="catalytic activity">
    <reaction evidence="3">
        <text>GTP + H2O = GDP + phosphate + H(+)</text>
        <dbReference type="Rhea" id="RHEA:19669"/>
        <dbReference type="ChEBI" id="CHEBI:15377"/>
        <dbReference type="ChEBI" id="CHEBI:15378"/>
        <dbReference type="ChEBI" id="CHEBI:37565"/>
        <dbReference type="ChEBI" id="CHEBI:43474"/>
        <dbReference type="ChEBI" id="CHEBI:58189"/>
        <dbReference type="EC" id="3.6.5.2"/>
    </reaction>
</comment>
<keyword evidence="6" id="KW-1185">Reference proteome</keyword>
<evidence type="ECO:0000313" key="5">
    <source>
        <dbReference type="EMBL" id="PVD28606.1"/>
    </source>
</evidence>
<dbReference type="EC" id="3.6.5.2" evidence="1"/>
<gene>
    <name evidence="5" type="ORF">C0Q70_11199</name>
</gene>
<dbReference type="EMBL" id="PZQS01000006">
    <property type="protein sequence ID" value="PVD28606.1"/>
    <property type="molecule type" value="Genomic_DNA"/>
</dbReference>
<protein>
    <recommendedName>
        <fullName evidence="1">small monomeric GTPase</fullName>
        <ecNumber evidence="1">3.6.5.2</ecNumber>
    </recommendedName>
</protein>
<dbReference type="GO" id="GO:0003925">
    <property type="term" value="F:G protein activity"/>
    <property type="evidence" value="ECO:0007669"/>
    <property type="project" value="UniProtKB-EC"/>
</dbReference>
<proteinExistence type="predicted"/>
<dbReference type="SMART" id="SM00173">
    <property type="entry name" value="RAS"/>
    <property type="match status" value="1"/>
</dbReference>
<comment type="caution">
    <text evidence="5">The sequence shown here is derived from an EMBL/GenBank/DDBJ whole genome shotgun (WGS) entry which is preliminary data.</text>
</comment>
<evidence type="ECO:0000256" key="2">
    <source>
        <dbReference type="ARBA" id="ARBA00022801"/>
    </source>
</evidence>
<evidence type="ECO:0000256" key="1">
    <source>
        <dbReference type="ARBA" id="ARBA00011984"/>
    </source>
</evidence>
<keyword evidence="2" id="KW-0378">Hydrolase</keyword>
<name>A0A2T7P5C4_POMCA</name>
<evidence type="ECO:0000313" key="6">
    <source>
        <dbReference type="Proteomes" id="UP000245119"/>
    </source>
</evidence>
<evidence type="ECO:0000256" key="3">
    <source>
        <dbReference type="ARBA" id="ARBA00048098"/>
    </source>
</evidence>
<reference evidence="5 6" key="1">
    <citation type="submission" date="2018-04" db="EMBL/GenBank/DDBJ databases">
        <title>The genome of golden apple snail Pomacea canaliculata provides insight into stress tolerance and invasive adaptation.</title>
        <authorList>
            <person name="Liu C."/>
            <person name="Liu B."/>
            <person name="Ren Y."/>
            <person name="Zhang Y."/>
            <person name="Wang H."/>
            <person name="Li S."/>
            <person name="Jiang F."/>
            <person name="Yin L."/>
            <person name="Zhang G."/>
            <person name="Qian W."/>
            <person name="Fan W."/>
        </authorList>
    </citation>
    <scope>NUCLEOTIDE SEQUENCE [LARGE SCALE GENOMIC DNA]</scope>
    <source>
        <strain evidence="5">SZHN2017</strain>
        <tissue evidence="5">Muscle</tissue>
    </source>
</reference>